<dbReference type="PATRIC" id="fig|329854.7.peg.4645"/>
<evidence type="ECO:0000259" key="2">
    <source>
        <dbReference type="Pfam" id="PF03372"/>
    </source>
</evidence>
<dbReference type="InterPro" id="IPR050410">
    <property type="entry name" value="CCR4/nocturin_mRNA_transcr"/>
</dbReference>
<dbReference type="EMBL" id="LTDF01000163">
    <property type="protein sequence ID" value="KXT42927.1"/>
    <property type="molecule type" value="Genomic_DNA"/>
</dbReference>
<dbReference type="CDD" id="cd09083">
    <property type="entry name" value="EEP-1"/>
    <property type="match status" value="1"/>
</dbReference>
<feature type="chain" id="PRO_5007486813" evidence="1">
    <location>
        <begin position="35"/>
        <end position="296"/>
    </location>
</feature>
<dbReference type="InterPro" id="IPR036691">
    <property type="entry name" value="Endo/exonu/phosph_ase_sf"/>
</dbReference>
<feature type="domain" description="Endonuclease/exonuclease/phosphatase" evidence="2">
    <location>
        <begin position="43"/>
        <end position="286"/>
    </location>
</feature>
<keyword evidence="3" id="KW-0269">Exonuclease</keyword>
<dbReference type="GO" id="GO:0004519">
    <property type="term" value="F:endonuclease activity"/>
    <property type="evidence" value="ECO:0007669"/>
    <property type="project" value="UniProtKB-KW"/>
</dbReference>
<dbReference type="AlphaFoldDB" id="A0A139KUS1"/>
<reference evidence="3 4" key="1">
    <citation type="submission" date="2016-02" db="EMBL/GenBank/DDBJ databases">
        <authorList>
            <person name="Wen L."/>
            <person name="He K."/>
            <person name="Yang H."/>
        </authorList>
    </citation>
    <scope>NUCLEOTIDE SEQUENCE [LARGE SCALE GENOMIC DNA]</scope>
    <source>
        <strain evidence="3 4">KLE1704</strain>
    </source>
</reference>
<dbReference type="SUPFAM" id="SSF56219">
    <property type="entry name" value="DNase I-like"/>
    <property type="match status" value="1"/>
</dbReference>
<gene>
    <name evidence="3" type="ORF">HMPREF2531_04571</name>
</gene>
<organism evidence="3">
    <name type="scientific">Bacteroides intestinalis</name>
    <dbReference type="NCBI Taxonomy" id="329854"/>
    <lineage>
        <taxon>Bacteria</taxon>
        <taxon>Pseudomonadati</taxon>
        <taxon>Bacteroidota</taxon>
        <taxon>Bacteroidia</taxon>
        <taxon>Bacteroidales</taxon>
        <taxon>Bacteroidaceae</taxon>
        <taxon>Bacteroides</taxon>
    </lineage>
</organism>
<name>A0A139KUS1_9BACE</name>
<dbReference type="PROSITE" id="PS51257">
    <property type="entry name" value="PROKAR_LIPOPROTEIN"/>
    <property type="match status" value="1"/>
</dbReference>
<evidence type="ECO:0000313" key="4">
    <source>
        <dbReference type="Proteomes" id="UP000070319"/>
    </source>
</evidence>
<dbReference type="PANTHER" id="PTHR12121:SF36">
    <property type="entry name" value="ENDONUCLEASE_EXONUCLEASE_PHOSPHATASE DOMAIN-CONTAINING PROTEIN"/>
    <property type="match status" value="1"/>
</dbReference>
<dbReference type="GO" id="GO:0000175">
    <property type="term" value="F:3'-5'-RNA exonuclease activity"/>
    <property type="evidence" value="ECO:0007669"/>
    <property type="project" value="TreeGrafter"/>
</dbReference>
<feature type="signal peptide" evidence="1">
    <location>
        <begin position="1"/>
        <end position="34"/>
    </location>
</feature>
<protein>
    <submittedName>
        <fullName evidence="3">Putative endonuclease/exonuclease/phosphatase family protein</fullName>
    </submittedName>
</protein>
<evidence type="ECO:0000256" key="1">
    <source>
        <dbReference type="SAM" id="SignalP"/>
    </source>
</evidence>
<dbReference type="InterPro" id="IPR005135">
    <property type="entry name" value="Endo/exonuclease/phosphatase"/>
</dbReference>
<dbReference type="PANTHER" id="PTHR12121">
    <property type="entry name" value="CARBON CATABOLITE REPRESSOR PROTEIN 4"/>
    <property type="match status" value="1"/>
</dbReference>
<keyword evidence="3" id="KW-0540">Nuclease</keyword>
<keyword evidence="3" id="KW-0255">Endonuclease</keyword>
<proteinExistence type="predicted"/>
<dbReference type="Gene3D" id="3.60.10.10">
    <property type="entry name" value="Endonuclease/exonuclease/phosphatase"/>
    <property type="match status" value="1"/>
</dbReference>
<keyword evidence="1" id="KW-0732">Signal</keyword>
<dbReference type="Proteomes" id="UP000070319">
    <property type="component" value="Unassembled WGS sequence"/>
</dbReference>
<dbReference type="Pfam" id="PF03372">
    <property type="entry name" value="Exo_endo_phos"/>
    <property type="match status" value="1"/>
</dbReference>
<keyword evidence="3" id="KW-0378">Hydrolase</keyword>
<sequence>MIIQNKNKGNMKHIALLTCVCGLMLLGSCKNQSAQNEQPLEVMTFNVRLDAPSDSANNWKYRKDNVCQMITYYQPDLLGMQEVRHNQMEDLKQGLPQYTALGVGRDDGKEAGEYCPIFFNSHRFTLVEYGNFSLSEQPEIIGIKGWDASYNRITTWAILQEKSNGKKLVFFNTHLDNDGETARKEGVQLILNKIKEIAPHMPAIITGDFNCTPDETPLQTLEKGGMENASKVAAVTYGPSWSFHDFGRLPLEERVLLDYVFVSGGMKTNRYRVIQDRPENGFLSDHDPVLVDVILQ</sequence>
<comment type="caution">
    <text evidence="3">The sequence shown here is derived from an EMBL/GenBank/DDBJ whole genome shotgun (WGS) entry which is preliminary data.</text>
</comment>
<accession>A0A139KUS1</accession>
<evidence type="ECO:0000313" key="3">
    <source>
        <dbReference type="EMBL" id="KXT42927.1"/>
    </source>
</evidence>